<feature type="domain" description="C2H2-type" evidence="10">
    <location>
        <begin position="460"/>
        <end position="487"/>
    </location>
</feature>
<keyword evidence="12" id="KW-1185">Reference proteome</keyword>
<dbReference type="WormBase" id="CBG01007a">
    <property type="protein sequence ID" value="CBP05885"/>
    <property type="gene ID" value="WBGene00024304"/>
    <property type="gene designation" value="Cbr-egl-43"/>
</dbReference>
<dbReference type="FunFam" id="3.30.160.60:FF:000446">
    <property type="entry name" value="Zinc finger protein"/>
    <property type="match status" value="1"/>
</dbReference>
<dbReference type="AlphaFoldDB" id="A8WP44"/>
<dbReference type="Proteomes" id="UP000008549">
    <property type="component" value="Unassembled WGS sequence"/>
</dbReference>
<dbReference type="GO" id="GO:0005634">
    <property type="term" value="C:nucleus"/>
    <property type="evidence" value="ECO:0000318"/>
    <property type="project" value="GO_Central"/>
</dbReference>
<keyword evidence="7" id="KW-0539">Nucleus</keyword>
<reference evidence="11 12" key="2">
    <citation type="journal article" date="2011" name="PLoS Genet.">
        <title>Caenorhabditis briggsae recombinant inbred line genotypes reveal inter-strain incompatibility and the evolution of recombination.</title>
        <authorList>
            <person name="Ross J.A."/>
            <person name="Koboldt D.C."/>
            <person name="Staisch J.E."/>
            <person name="Chamberlin H.M."/>
            <person name="Gupta B.P."/>
            <person name="Miller R.D."/>
            <person name="Baird S.E."/>
            <person name="Haag E.S."/>
        </authorList>
    </citation>
    <scope>NUCLEOTIDE SEQUENCE [LARGE SCALE GENOMIC DNA]</scope>
    <source>
        <strain evidence="11 12">AF16</strain>
    </source>
</reference>
<feature type="domain" description="C2H2-type" evidence="10">
    <location>
        <begin position="563"/>
        <end position="585"/>
    </location>
</feature>
<protein>
    <submittedName>
        <fullName evidence="11">Protein CBR-EGL-43</fullName>
    </submittedName>
</protein>
<evidence type="ECO:0000256" key="7">
    <source>
        <dbReference type="ARBA" id="ARBA00023242"/>
    </source>
</evidence>
<evidence type="ECO:0000256" key="9">
    <source>
        <dbReference type="SAM" id="MobiDB-lite"/>
    </source>
</evidence>
<dbReference type="GO" id="GO:0006357">
    <property type="term" value="P:regulation of transcription by RNA polymerase II"/>
    <property type="evidence" value="ECO:0000318"/>
    <property type="project" value="GO_Central"/>
</dbReference>
<evidence type="ECO:0000313" key="13">
    <source>
        <dbReference type="WormBase" id="CBG01007a"/>
    </source>
</evidence>
<dbReference type="PROSITE" id="PS00028">
    <property type="entry name" value="ZINC_FINGER_C2H2_1"/>
    <property type="match status" value="5"/>
</dbReference>
<evidence type="ECO:0000256" key="6">
    <source>
        <dbReference type="ARBA" id="ARBA00023163"/>
    </source>
</evidence>
<keyword evidence="6" id="KW-0804">Transcription</keyword>
<keyword evidence="4 8" id="KW-0863">Zinc-finger</keyword>
<dbReference type="InterPro" id="IPR013087">
    <property type="entry name" value="Znf_C2H2_type"/>
</dbReference>
<dbReference type="PROSITE" id="PS50157">
    <property type="entry name" value="ZINC_FINGER_C2H2_2"/>
    <property type="match status" value="5"/>
</dbReference>
<evidence type="ECO:0000256" key="4">
    <source>
        <dbReference type="ARBA" id="ARBA00022771"/>
    </source>
</evidence>
<dbReference type="PANTHER" id="PTHR16515:SF49">
    <property type="entry name" value="GASTRULA ZINC FINGER PROTEIN XLCGF49.1-LIKE-RELATED"/>
    <property type="match status" value="1"/>
</dbReference>
<dbReference type="PANTHER" id="PTHR16515">
    <property type="entry name" value="PR DOMAIN ZINC FINGER PROTEIN"/>
    <property type="match status" value="1"/>
</dbReference>
<evidence type="ECO:0000313" key="12">
    <source>
        <dbReference type="Proteomes" id="UP000008549"/>
    </source>
</evidence>
<dbReference type="FunFam" id="3.30.160.60:FF:000653">
    <property type="entry name" value="Zinc finger protein Pegasus"/>
    <property type="match status" value="1"/>
</dbReference>
<dbReference type="GO" id="GO:0001228">
    <property type="term" value="F:DNA-binding transcription activator activity, RNA polymerase II-specific"/>
    <property type="evidence" value="ECO:0000318"/>
    <property type="project" value="GO_Central"/>
</dbReference>
<dbReference type="OMA" id="HCSLKPF"/>
<dbReference type="InterPro" id="IPR036236">
    <property type="entry name" value="Znf_C2H2_sf"/>
</dbReference>
<dbReference type="GO" id="GO:0008270">
    <property type="term" value="F:zinc ion binding"/>
    <property type="evidence" value="ECO:0007669"/>
    <property type="project" value="UniProtKB-KW"/>
</dbReference>
<dbReference type="InParanoid" id="A8WP44"/>
<reference evidence="11 12" key="1">
    <citation type="journal article" date="2003" name="PLoS Biol.">
        <title>The genome sequence of Caenorhabditis briggsae: a platform for comparative genomics.</title>
        <authorList>
            <person name="Stein L.D."/>
            <person name="Bao Z."/>
            <person name="Blasiar D."/>
            <person name="Blumenthal T."/>
            <person name="Brent M.R."/>
            <person name="Chen N."/>
            <person name="Chinwalla A."/>
            <person name="Clarke L."/>
            <person name="Clee C."/>
            <person name="Coghlan A."/>
            <person name="Coulson A."/>
            <person name="D'Eustachio P."/>
            <person name="Fitch D.H."/>
            <person name="Fulton L.A."/>
            <person name="Fulton R.E."/>
            <person name="Griffiths-Jones S."/>
            <person name="Harris T.W."/>
            <person name="Hillier L.W."/>
            <person name="Kamath R."/>
            <person name="Kuwabara P.E."/>
            <person name="Mardis E.R."/>
            <person name="Marra M.A."/>
            <person name="Miner T.L."/>
            <person name="Minx P."/>
            <person name="Mullikin J.C."/>
            <person name="Plumb R.W."/>
            <person name="Rogers J."/>
            <person name="Schein J.E."/>
            <person name="Sohrmann M."/>
            <person name="Spieth J."/>
            <person name="Stajich J.E."/>
            <person name="Wei C."/>
            <person name="Willey D."/>
            <person name="Wilson R.K."/>
            <person name="Durbin R."/>
            <person name="Waterston R.H."/>
        </authorList>
    </citation>
    <scope>NUCLEOTIDE SEQUENCE [LARGE SCALE GENOMIC DNA]</scope>
    <source>
        <strain evidence="11 12">AF16</strain>
    </source>
</reference>
<feature type="domain" description="C2H2-type" evidence="10">
    <location>
        <begin position="488"/>
        <end position="511"/>
    </location>
</feature>
<dbReference type="GO" id="GO:0000122">
    <property type="term" value="P:negative regulation of transcription by RNA polymerase II"/>
    <property type="evidence" value="ECO:0007669"/>
    <property type="project" value="UniProtKB-ARBA"/>
</dbReference>
<sequence>MSLDTDFLKHVEVQEDDMHGAVLVAVTPISSGRNIGVIDKSTPNNSNEILLLNLIKEADVGEDANICMTQVEYKVSQFLGGKFKMKYFQTHFKTSKLIDIGERLLLQRLSEDECDEEDNDDLENLLRLKEDDRPGSAQSFNKSSSEEASLTAIDEYVREQGEIAPDQSPSDGAHKCGVCPKSFSSASGLKQHSHIHCSLKPFRCHLCSKSYTQFSNLCRHRRVHSEGYTCSTCNTAMPSQAALTKHRPICEVTNMYKPLMAQFAGLTVPSGMGAMAQCWPQFMQMAAQVPHFPLLLANSDFFKVMQQQQQNQPCASPDAECSSSGHASESSPTTTEPVDLSATPKPPSTSEVESKSDDGEDRDSIGDSGNDDDDDSESGVIDELIASSSSKKSNPHSITAILSASQPQPSLNPAQLLAMFQRPFGYNPSMSNGHAFLGAMNGGHKSSSSPSSNGLGKDKYTCKFCQKVFPRSANLTRHLRTHTGEQPYKCQYCERSFSISSNLQRHVRNIHNKVSNTNPFRTLLIIVKTREVCTIWSQHLLLLPLPILLHPFFSITIFQERPFRCRKCERCFGQQTNLDRHLKKHEMLLQQRADPYLPDIPQLAAALSRIV</sequence>
<dbReference type="SMART" id="SM00355">
    <property type="entry name" value="ZnF_C2H2"/>
    <property type="match status" value="6"/>
</dbReference>
<dbReference type="SUPFAM" id="SSF57667">
    <property type="entry name" value="beta-beta-alpha zinc fingers"/>
    <property type="match status" value="3"/>
</dbReference>
<dbReference type="STRING" id="6238.A8WP44"/>
<evidence type="ECO:0000313" key="11">
    <source>
        <dbReference type="EMBL" id="CAP22250.2"/>
    </source>
</evidence>
<gene>
    <name evidence="13" type="primary">egl-43</name>
    <name evidence="11" type="synonym">Cbr-egl-43</name>
    <name evidence="13" type="ORF">CBG01007</name>
    <name evidence="11" type="ORF">CBG_01007</name>
</gene>
<organism evidence="11 12">
    <name type="scientific">Caenorhabditis briggsae</name>
    <dbReference type="NCBI Taxonomy" id="6238"/>
    <lineage>
        <taxon>Eukaryota</taxon>
        <taxon>Metazoa</taxon>
        <taxon>Ecdysozoa</taxon>
        <taxon>Nematoda</taxon>
        <taxon>Chromadorea</taxon>
        <taxon>Rhabditida</taxon>
        <taxon>Rhabditina</taxon>
        <taxon>Rhabditomorpha</taxon>
        <taxon>Rhabditoidea</taxon>
        <taxon>Rhabditidae</taxon>
        <taxon>Peloderinae</taxon>
        <taxon>Caenorhabditis</taxon>
    </lineage>
</organism>
<evidence type="ECO:0000256" key="2">
    <source>
        <dbReference type="ARBA" id="ARBA00022723"/>
    </source>
</evidence>
<comment type="subcellular location">
    <subcellularLocation>
        <location evidence="1">Nucleus</location>
    </subcellularLocation>
</comment>
<dbReference type="Pfam" id="PF00096">
    <property type="entry name" value="zf-C2H2"/>
    <property type="match status" value="5"/>
</dbReference>
<keyword evidence="3" id="KW-0677">Repeat</keyword>
<evidence type="ECO:0000256" key="1">
    <source>
        <dbReference type="ARBA" id="ARBA00004123"/>
    </source>
</evidence>
<dbReference type="eggNOG" id="KOG1721">
    <property type="taxonomic scope" value="Eukaryota"/>
</dbReference>
<keyword evidence="5" id="KW-0862">Zinc</keyword>
<dbReference type="GO" id="GO:0000978">
    <property type="term" value="F:RNA polymerase II cis-regulatory region sequence-specific DNA binding"/>
    <property type="evidence" value="ECO:0000318"/>
    <property type="project" value="GO_Central"/>
</dbReference>
<name>A8WP44_CAEBR</name>
<keyword evidence="2" id="KW-0479">Metal-binding</keyword>
<dbReference type="HOGENOM" id="CLU_472704_0_0_1"/>
<evidence type="ECO:0000256" key="3">
    <source>
        <dbReference type="ARBA" id="ARBA00022737"/>
    </source>
</evidence>
<feature type="region of interest" description="Disordered" evidence="9">
    <location>
        <begin position="308"/>
        <end position="378"/>
    </location>
</feature>
<dbReference type="InterPro" id="IPR050331">
    <property type="entry name" value="Zinc_finger"/>
</dbReference>
<proteinExistence type="predicted"/>
<dbReference type="Gene3D" id="3.30.160.60">
    <property type="entry name" value="Classic Zinc Finger"/>
    <property type="match status" value="5"/>
</dbReference>
<feature type="compositionally biased region" description="Low complexity" evidence="9">
    <location>
        <begin position="322"/>
        <end position="331"/>
    </location>
</feature>
<accession>A8WP44</accession>
<feature type="domain" description="C2H2-type" evidence="10">
    <location>
        <begin position="174"/>
        <end position="201"/>
    </location>
</feature>
<feature type="compositionally biased region" description="Basic and acidic residues" evidence="9">
    <location>
        <begin position="352"/>
        <end position="365"/>
    </location>
</feature>
<evidence type="ECO:0000256" key="5">
    <source>
        <dbReference type="ARBA" id="ARBA00022833"/>
    </source>
</evidence>
<evidence type="ECO:0000259" key="10">
    <source>
        <dbReference type="PROSITE" id="PS50157"/>
    </source>
</evidence>
<dbReference type="EMBL" id="HE600951">
    <property type="protein sequence ID" value="CAP22250.2"/>
    <property type="molecule type" value="Genomic_DNA"/>
</dbReference>
<evidence type="ECO:0000256" key="8">
    <source>
        <dbReference type="PROSITE-ProRule" id="PRU00042"/>
    </source>
</evidence>
<dbReference type="FunFam" id="3.30.160.60:FF:001031">
    <property type="entry name" value="zinc finger protein 341 isoform X1"/>
    <property type="match status" value="1"/>
</dbReference>
<dbReference type="FunCoup" id="A8WP44">
    <property type="interactions" value="132"/>
</dbReference>
<feature type="domain" description="C2H2-type" evidence="10">
    <location>
        <begin position="202"/>
        <end position="229"/>
    </location>
</feature>